<evidence type="ECO:0000313" key="2">
    <source>
        <dbReference type="EMBL" id="KAF4633465.1"/>
    </source>
</evidence>
<gene>
    <name evidence="2" type="ORF">G7Y89_g4654</name>
</gene>
<sequence length="253" mass="27349">MDANNAGEESNSDNAGEESNPDSAGEENNPGNARPNSGDSTYASDEEANNSEEMTPTPDTPTNPAEAELAKEYVEGKRAEKEAGDLAFIQREAAKAYAKDPQDRTHEDKKFMKTAACFCKIDGLESDHAKSLELLRDVNVLSVLGENAAEDGNSVRDKLIKAGFEAPDPISPVNENNLPSPEPDSPVNENNLPSPKPDSPVNENNLSSPVAEKPQVNEPQVENSRSNKRARDISEDSNNGSSDEGRNTKRRRS</sequence>
<name>A0A8H4W6H0_9HELO</name>
<dbReference type="AlphaFoldDB" id="A0A8H4W6H0"/>
<feature type="compositionally biased region" description="Polar residues" evidence="1">
    <location>
        <begin position="29"/>
        <end position="43"/>
    </location>
</feature>
<dbReference type="EMBL" id="JAAMPI010000257">
    <property type="protein sequence ID" value="KAF4633465.1"/>
    <property type="molecule type" value="Genomic_DNA"/>
</dbReference>
<feature type="region of interest" description="Disordered" evidence="1">
    <location>
        <begin position="1"/>
        <end position="85"/>
    </location>
</feature>
<proteinExistence type="predicted"/>
<organism evidence="2 3">
    <name type="scientific">Cudoniella acicularis</name>
    <dbReference type="NCBI Taxonomy" id="354080"/>
    <lineage>
        <taxon>Eukaryota</taxon>
        <taxon>Fungi</taxon>
        <taxon>Dikarya</taxon>
        <taxon>Ascomycota</taxon>
        <taxon>Pezizomycotina</taxon>
        <taxon>Leotiomycetes</taxon>
        <taxon>Helotiales</taxon>
        <taxon>Tricladiaceae</taxon>
        <taxon>Cudoniella</taxon>
    </lineage>
</organism>
<feature type="compositionally biased region" description="Basic and acidic residues" evidence="1">
    <location>
        <begin position="68"/>
        <end position="84"/>
    </location>
</feature>
<keyword evidence="3" id="KW-1185">Reference proteome</keyword>
<reference evidence="2 3" key="1">
    <citation type="submission" date="2020-03" db="EMBL/GenBank/DDBJ databases">
        <title>Draft Genome Sequence of Cudoniella acicularis.</title>
        <authorList>
            <person name="Buettner E."/>
            <person name="Kellner H."/>
        </authorList>
    </citation>
    <scope>NUCLEOTIDE SEQUENCE [LARGE SCALE GENOMIC DNA]</scope>
    <source>
        <strain evidence="2 3">DSM 108380</strain>
    </source>
</reference>
<feature type="region of interest" description="Disordered" evidence="1">
    <location>
        <begin position="165"/>
        <end position="253"/>
    </location>
</feature>
<accession>A0A8H4W6H0</accession>
<dbReference type="Proteomes" id="UP000566819">
    <property type="component" value="Unassembled WGS sequence"/>
</dbReference>
<comment type="caution">
    <text evidence="2">The sequence shown here is derived from an EMBL/GenBank/DDBJ whole genome shotgun (WGS) entry which is preliminary data.</text>
</comment>
<evidence type="ECO:0000313" key="3">
    <source>
        <dbReference type="Proteomes" id="UP000566819"/>
    </source>
</evidence>
<evidence type="ECO:0000256" key="1">
    <source>
        <dbReference type="SAM" id="MobiDB-lite"/>
    </source>
</evidence>
<protein>
    <submittedName>
        <fullName evidence="2">Uncharacterized protein</fullName>
    </submittedName>
</protein>